<evidence type="ECO:0000313" key="1">
    <source>
        <dbReference type="EMBL" id="CAL5990781.1"/>
    </source>
</evidence>
<sequence>MLLDQLIVIEPARTCAFRIPNIFRLLTVMVASGFRVITSPEAYFPARFMFSLTWLMIALESRTSTRDEMFSAVPVKLKADWTTFRLGELDSRRKLWSKLK</sequence>
<dbReference type="EMBL" id="CAXDID020000026">
    <property type="protein sequence ID" value="CAL5990781.1"/>
    <property type="molecule type" value="Genomic_DNA"/>
</dbReference>
<proteinExistence type="predicted"/>
<organism evidence="1 2">
    <name type="scientific">Hexamita inflata</name>
    <dbReference type="NCBI Taxonomy" id="28002"/>
    <lineage>
        <taxon>Eukaryota</taxon>
        <taxon>Metamonada</taxon>
        <taxon>Diplomonadida</taxon>
        <taxon>Hexamitidae</taxon>
        <taxon>Hexamitinae</taxon>
        <taxon>Hexamita</taxon>
    </lineage>
</organism>
<name>A0ABP1HDN1_9EUKA</name>
<accession>A0ABP1HDN1</accession>
<protein>
    <submittedName>
        <fullName evidence="1">Hypothetical_protein</fullName>
    </submittedName>
</protein>
<comment type="caution">
    <text evidence="1">The sequence shown here is derived from an EMBL/GenBank/DDBJ whole genome shotgun (WGS) entry which is preliminary data.</text>
</comment>
<dbReference type="Proteomes" id="UP001642409">
    <property type="component" value="Unassembled WGS sequence"/>
</dbReference>
<evidence type="ECO:0000313" key="2">
    <source>
        <dbReference type="Proteomes" id="UP001642409"/>
    </source>
</evidence>
<reference evidence="1 2" key="1">
    <citation type="submission" date="2024-07" db="EMBL/GenBank/DDBJ databases">
        <authorList>
            <person name="Akdeniz Z."/>
        </authorList>
    </citation>
    <scope>NUCLEOTIDE SEQUENCE [LARGE SCALE GENOMIC DNA]</scope>
</reference>
<gene>
    <name evidence="1" type="ORF">HINF_LOCUS11613</name>
</gene>
<keyword evidence="2" id="KW-1185">Reference proteome</keyword>